<evidence type="ECO:0000313" key="7">
    <source>
        <dbReference type="Proteomes" id="UP000095284"/>
    </source>
</evidence>
<accession>A0A1I7S1X8</accession>
<dbReference type="PANTHER" id="PTHR32001:SF1">
    <property type="entry name" value="KERATINOCYTE-ASSOCIATED PROTEIN 2"/>
    <property type="match status" value="1"/>
</dbReference>
<dbReference type="AlphaFoldDB" id="A0A1I7S1X8"/>
<organism evidence="7 8">
    <name type="scientific">Bursaphelenchus xylophilus</name>
    <name type="common">Pinewood nematode worm</name>
    <name type="synonym">Aphelenchoides xylophilus</name>
    <dbReference type="NCBI Taxonomy" id="6326"/>
    <lineage>
        <taxon>Eukaryota</taxon>
        <taxon>Metazoa</taxon>
        <taxon>Ecdysozoa</taxon>
        <taxon>Nematoda</taxon>
        <taxon>Chromadorea</taxon>
        <taxon>Rhabditida</taxon>
        <taxon>Tylenchina</taxon>
        <taxon>Tylenchomorpha</taxon>
        <taxon>Aphelenchoidea</taxon>
        <taxon>Aphelenchoididae</taxon>
        <taxon>Bursaphelenchus</taxon>
    </lineage>
</organism>
<keyword evidence="4 6" id="KW-1133">Transmembrane helix</keyword>
<dbReference type="PANTHER" id="PTHR32001">
    <property type="entry name" value="KERATINOCYTE-ASSOCIATED PROTEIN 2"/>
    <property type="match status" value="1"/>
</dbReference>
<keyword evidence="3 6" id="KW-0812">Transmembrane</keyword>
<feature type="transmembrane region" description="Helical" evidence="6">
    <location>
        <begin position="66"/>
        <end position="84"/>
    </location>
</feature>
<dbReference type="GO" id="GO:0016020">
    <property type="term" value="C:membrane"/>
    <property type="evidence" value="ECO:0007669"/>
    <property type="project" value="UniProtKB-SubCell"/>
</dbReference>
<feature type="transmembrane region" description="Helical" evidence="6">
    <location>
        <begin position="35"/>
        <end position="54"/>
    </location>
</feature>
<evidence type="ECO:0000256" key="5">
    <source>
        <dbReference type="ARBA" id="ARBA00023136"/>
    </source>
</evidence>
<reference evidence="8" key="1">
    <citation type="submission" date="2016-11" db="UniProtKB">
        <authorList>
            <consortium name="WormBaseParasite"/>
        </authorList>
    </citation>
    <scope>IDENTIFICATION</scope>
</reference>
<dbReference type="WBParaSite" id="BXY_0700600.1">
    <property type="protein sequence ID" value="BXY_0700600.1"/>
    <property type="gene ID" value="BXY_0700600"/>
</dbReference>
<sequence>MPDHPRSALLSVLGLSAVAVVSQIFKGFLADSQQGTLIGGGLGAVFYLFTLSFISNTKLTLQGSHCASGILEVVVALIATAALAATIHRVSVTVSLLFSIILTVFLTSLSQNYYHSAVAAPLIQKKKK</sequence>
<name>A0A1I7S1X8_BURXY</name>
<protein>
    <submittedName>
        <fullName evidence="8">Dolichyl-diphosphooligosaccharide--protein glycosyltransferase subunit KCP2</fullName>
    </submittedName>
</protein>
<keyword evidence="5 6" id="KW-0472">Membrane</keyword>
<proteinExistence type="inferred from homology"/>
<dbReference type="Pfam" id="PF09775">
    <property type="entry name" value="Keratin_assoc"/>
    <property type="match status" value="1"/>
</dbReference>
<evidence type="ECO:0000256" key="4">
    <source>
        <dbReference type="ARBA" id="ARBA00022989"/>
    </source>
</evidence>
<evidence type="ECO:0000256" key="6">
    <source>
        <dbReference type="SAM" id="Phobius"/>
    </source>
</evidence>
<dbReference type="InterPro" id="IPR018614">
    <property type="entry name" value="KRTCAP2"/>
</dbReference>
<evidence type="ECO:0000256" key="3">
    <source>
        <dbReference type="ARBA" id="ARBA00022692"/>
    </source>
</evidence>
<comment type="similarity">
    <text evidence="2">Belongs to the KRTCAP2 family.</text>
</comment>
<evidence type="ECO:0000256" key="2">
    <source>
        <dbReference type="ARBA" id="ARBA00007279"/>
    </source>
</evidence>
<comment type="subcellular location">
    <subcellularLocation>
        <location evidence="1">Membrane</location>
        <topology evidence="1">Multi-pass membrane protein</topology>
    </subcellularLocation>
</comment>
<evidence type="ECO:0000313" key="8">
    <source>
        <dbReference type="WBParaSite" id="BXY_0700600.1"/>
    </source>
</evidence>
<feature type="transmembrane region" description="Helical" evidence="6">
    <location>
        <begin position="90"/>
        <end position="109"/>
    </location>
</feature>
<evidence type="ECO:0000256" key="1">
    <source>
        <dbReference type="ARBA" id="ARBA00004141"/>
    </source>
</evidence>
<dbReference type="Proteomes" id="UP000095284">
    <property type="component" value="Unplaced"/>
</dbReference>